<organism evidence="2 3">
    <name type="scientific">Natronocella acetinitrilica</name>
    <dbReference type="NCBI Taxonomy" id="414046"/>
    <lineage>
        <taxon>Bacteria</taxon>
        <taxon>Pseudomonadati</taxon>
        <taxon>Pseudomonadota</taxon>
        <taxon>Gammaproteobacteria</taxon>
        <taxon>Chromatiales</taxon>
        <taxon>Ectothiorhodospiraceae</taxon>
        <taxon>Natronocella</taxon>
    </lineage>
</organism>
<dbReference type="AlphaFoldDB" id="A0AAE3G4X7"/>
<evidence type="ECO:0000256" key="1">
    <source>
        <dbReference type="SAM" id="Coils"/>
    </source>
</evidence>
<name>A0AAE3G4X7_9GAMM</name>
<proteinExistence type="predicted"/>
<dbReference type="Proteomes" id="UP001205843">
    <property type="component" value="Unassembled WGS sequence"/>
</dbReference>
<comment type="caution">
    <text evidence="2">The sequence shown here is derived from an EMBL/GenBank/DDBJ whole genome shotgun (WGS) entry which is preliminary data.</text>
</comment>
<dbReference type="RefSeq" id="WP_253476484.1">
    <property type="nucleotide sequence ID" value="NZ_JALJXV010000003.1"/>
</dbReference>
<keyword evidence="3" id="KW-1185">Reference proteome</keyword>
<evidence type="ECO:0000313" key="3">
    <source>
        <dbReference type="Proteomes" id="UP001205843"/>
    </source>
</evidence>
<gene>
    <name evidence="2" type="ORF">J2T57_001575</name>
</gene>
<reference evidence="2" key="1">
    <citation type="submission" date="2022-03" db="EMBL/GenBank/DDBJ databases">
        <title>Genomic Encyclopedia of Type Strains, Phase III (KMG-III): the genomes of soil and plant-associated and newly described type strains.</title>
        <authorList>
            <person name="Whitman W."/>
        </authorList>
    </citation>
    <scope>NUCLEOTIDE SEQUENCE</scope>
    <source>
        <strain evidence="2">ANL 6-2</strain>
    </source>
</reference>
<dbReference type="EMBL" id="JALJXV010000003">
    <property type="protein sequence ID" value="MCP1674473.1"/>
    <property type="molecule type" value="Genomic_DNA"/>
</dbReference>
<evidence type="ECO:0000313" key="2">
    <source>
        <dbReference type="EMBL" id="MCP1674473.1"/>
    </source>
</evidence>
<sequence length="143" mass="15935">MPAITELLPAFVRLGNRVALERPSGLRAFAVVGYLDCGVEALALDDAGHAAICRYLADFADIRLEWVEQVQIRFEEAEADIERERVLLLDLESLDFRAGRIPEDDGEASARQHGALRATLRTLELDALIRATAGPRLAEWPRR</sequence>
<protein>
    <submittedName>
        <fullName evidence="2">Uncharacterized protein</fullName>
    </submittedName>
</protein>
<keyword evidence="1" id="KW-0175">Coiled coil</keyword>
<feature type="coiled-coil region" evidence="1">
    <location>
        <begin position="67"/>
        <end position="94"/>
    </location>
</feature>
<accession>A0AAE3G4X7</accession>